<sequence length="60" mass="6831">MCLLVFPFLPAPFSVPLLVIKSADNNKPCRCRNSWLVLQDSTHKLLYRCFFDMLLISSGA</sequence>
<keyword evidence="1" id="KW-0732">Signal</keyword>
<dbReference type="AlphaFoldDB" id="A0A5N6RKS9"/>
<dbReference type="EMBL" id="CM017327">
    <property type="protein sequence ID" value="KAE8100044.1"/>
    <property type="molecule type" value="Genomic_DNA"/>
</dbReference>
<organism evidence="2 3">
    <name type="scientific">Carpinus fangiana</name>
    <dbReference type="NCBI Taxonomy" id="176857"/>
    <lineage>
        <taxon>Eukaryota</taxon>
        <taxon>Viridiplantae</taxon>
        <taxon>Streptophyta</taxon>
        <taxon>Embryophyta</taxon>
        <taxon>Tracheophyta</taxon>
        <taxon>Spermatophyta</taxon>
        <taxon>Magnoliopsida</taxon>
        <taxon>eudicotyledons</taxon>
        <taxon>Gunneridae</taxon>
        <taxon>Pentapetalae</taxon>
        <taxon>rosids</taxon>
        <taxon>fabids</taxon>
        <taxon>Fagales</taxon>
        <taxon>Betulaceae</taxon>
        <taxon>Carpinus</taxon>
    </lineage>
</organism>
<keyword evidence="3" id="KW-1185">Reference proteome</keyword>
<proteinExistence type="predicted"/>
<name>A0A5N6RKS9_9ROSI</name>
<evidence type="ECO:0000256" key="1">
    <source>
        <dbReference type="SAM" id="SignalP"/>
    </source>
</evidence>
<gene>
    <name evidence="2" type="ORF">FH972_017977</name>
</gene>
<evidence type="ECO:0000313" key="2">
    <source>
        <dbReference type="EMBL" id="KAE8100044.1"/>
    </source>
</evidence>
<protein>
    <submittedName>
        <fullName evidence="2">Uncharacterized protein</fullName>
    </submittedName>
</protein>
<feature type="signal peptide" evidence="1">
    <location>
        <begin position="1"/>
        <end position="16"/>
    </location>
</feature>
<accession>A0A5N6RKS9</accession>
<dbReference type="Proteomes" id="UP000327013">
    <property type="component" value="Chromosome 7"/>
</dbReference>
<evidence type="ECO:0000313" key="3">
    <source>
        <dbReference type="Proteomes" id="UP000327013"/>
    </source>
</evidence>
<reference evidence="2 3" key="1">
    <citation type="submission" date="2019-06" db="EMBL/GenBank/DDBJ databases">
        <title>A chromosomal-level reference genome of Carpinus fangiana (Coryloideae, Betulaceae).</title>
        <authorList>
            <person name="Yang X."/>
            <person name="Wang Z."/>
            <person name="Zhang L."/>
            <person name="Hao G."/>
            <person name="Liu J."/>
            <person name="Yang Y."/>
        </authorList>
    </citation>
    <scope>NUCLEOTIDE SEQUENCE [LARGE SCALE GENOMIC DNA]</scope>
    <source>
        <strain evidence="2">Cfa_2016G</strain>
        <tissue evidence="2">Leaf</tissue>
    </source>
</reference>
<feature type="chain" id="PRO_5024364537" evidence="1">
    <location>
        <begin position="17"/>
        <end position="60"/>
    </location>
</feature>